<feature type="domain" description="ABC-2 type transporter transmembrane" evidence="6">
    <location>
        <begin position="491"/>
        <end position="710"/>
    </location>
</feature>
<dbReference type="EMBL" id="VDGI01000017">
    <property type="protein sequence ID" value="TQR19033.1"/>
    <property type="molecule type" value="Genomic_DNA"/>
</dbReference>
<feature type="transmembrane region" description="Helical" evidence="5">
    <location>
        <begin position="573"/>
        <end position="600"/>
    </location>
</feature>
<dbReference type="NCBIfam" id="TIGR03062">
    <property type="entry name" value="pip_yhgE_Cterm"/>
    <property type="match status" value="1"/>
</dbReference>
<comment type="subcellular location">
    <subcellularLocation>
        <location evidence="1">Membrane</location>
        <topology evidence="1">Multi-pass membrane protein</topology>
    </subcellularLocation>
</comment>
<feature type="transmembrane region" description="Helical" evidence="5">
    <location>
        <begin position="15"/>
        <end position="38"/>
    </location>
</feature>
<dbReference type="NCBIfam" id="TIGR03057">
    <property type="entry name" value="xxxLxxG_by_4"/>
    <property type="match status" value="6"/>
</dbReference>
<dbReference type="NCBIfam" id="TIGR03061">
    <property type="entry name" value="pip_yhgE_Nterm"/>
    <property type="match status" value="1"/>
</dbReference>
<evidence type="ECO:0000256" key="2">
    <source>
        <dbReference type="ARBA" id="ARBA00022692"/>
    </source>
</evidence>
<feature type="domain" description="ABC-2 type transporter transmembrane" evidence="6">
    <location>
        <begin position="19"/>
        <end position="157"/>
    </location>
</feature>
<dbReference type="GO" id="GO:0016020">
    <property type="term" value="C:membrane"/>
    <property type="evidence" value="ECO:0007669"/>
    <property type="project" value="UniProtKB-SubCell"/>
</dbReference>
<dbReference type="Pfam" id="PF12698">
    <property type="entry name" value="ABC2_membrane_3"/>
    <property type="match status" value="2"/>
</dbReference>
<evidence type="ECO:0000259" key="6">
    <source>
        <dbReference type="Pfam" id="PF12698"/>
    </source>
</evidence>
<dbReference type="Gene3D" id="1.10.287.950">
    <property type="entry name" value="Methyl-accepting chemotaxis protein"/>
    <property type="match status" value="1"/>
</dbReference>
<dbReference type="PANTHER" id="PTHR43077:SF5">
    <property type="entry name" value="PHAGE INFECTION PROTEIN"/>
    <property type="match status" value="1"/>
</dbReference>
<reference evidence="7 8" key="1">
    <citation type="submission" date="2019-06" db="EMBL/GenBank/DDBJ databases">
        <title>Psychrobacillus vulpis sp. nov., a new species isolated from feces of a red fox that inhabits in The Tablas de Daimiel Natural Park, Albacete, Spain.</title>
        <authorList>
            <person name="Rodriguez M."/>
            <person name="Reina J.C."/>
            <person name="Bejar V."/>
            <person name="Llamas I."/>
        </authorList>
    </citation>
    <scope>NUCLEOTIDE SEQUENCE [LARGE SCALE GENOMIC DNA]</scope>
    <source>
        <strain evidence="7 8">Z8</strain>
    </source>
</reference>
<dbReference type="AlphaFoldDB" id="A0A544TNK9"/>
<dbReference type="Gene3D" id="3.40.1710.10">
    <property type="entry name" value="abc type-2 transporter like domain"/>
    <property type="match status" value="1"/>
</dbReference>
<dbReference type="InterPro" id="IPR017501">
    <property type="entry name" value="Phage_infect_YhgE_C"/>
</dbReference>
<feature type="transmembrane region" description="Helical" evidence="5">
    <location>
        <begin position="541"/>
        <end position="561"/>
    </location>
</feature>
<keyword evidence="3 5" id="KW-1133">Transmembrane helix</keyword>
<evidence type="ECO:0000256" key="3">
    <source>
        <dbReference type="ARBA" id="ARBA00022989"/>
    </source>
</evidence>
<organism evidence="7 8">
    <name type="scientific">Psychrobacillus vulpis</name>
    <dbReference type="NCBI Taxonomy" id="2325572"/>
    <lineage>
        <taxon>Bacteria</taxon>
        <taxon>Bacillati</taxon>
        <taxon>Bacillota</taxon>
        <taxon>Bacilli</taxon>
        <taxon>Bacillales</taxon>
        <taxon>Bacillaceae</taxon>
        <taxon>Psychrobacillus</taxon>
    </lineage>
</organism>
<keyword evidence="8" id="KW-1185">Reference proteome</keyword>
<dbReference type="GO" id="GO:0140359">
    <property type="term" value="F:ABC-type transporter activity"/>
    <property type="evidence" value="ECO:0007669"/>
    <property type="project" value="InterPro"/>
</dbReference>
<dbReference type="InterPro" id="IPR023908">
    <property type="entry name" value="xxxLxxG_rpt"/>
</dbReference>
<dbReference type="OrthoDB" id="9811483at2"/>
<protein>
    <submittedName>
        <fullName evidence="7">YhgE/Pip domain-containing protein</fullName>
    </submittedName>
</protein>
<keyword evidence="2 5" id="KW-0812">Transmembrane</keyword>
<dbReference type="InterPro" id="IPR013525">
    <property type="entry name" value="ABC2_TM"/>
</dbReference>
<dbReference type="PANTHER" id="PTHR43077">
    <property type="entry name" value="TRANSPORT PERMEASE YVFS-RELATED"/>
    <property type="match status" value="1"/>
</dbReference>
<dbReference type="Proteomes" id="UP000316626">
    <property type="component" value="Unassembled WGS sequence"/>
</dbReference>
<feature type="transmembrane region" description="Helical" evidence="5">
    <location>
        <begin position="606"/>
        <end position="631"/>
    </location>
</feature>
<feature type="transmembrane region" description="Helical" evidence="5">
    <location>
        <begin position="638"/>
        <end position="657"/>
    </location>
</feature>
<gene>
    <name evidence="7" type="ORF">FG384_14515</name>
</gene>
<proteinExistence type="predicted"/>
<dbReference type="RefSeq" id="WP_142643329.1">
    <property type="nucleotide sequence ID" value="NZ_VDGI01000017.1"/>
</dbReference>
<dbReference type="InterPro" id="IPR051328">
    <property type="entry name" value="T7SS_ABC-Transporter"/>
</dbReference>
<comment type="caution">
    <text evidence="7">The sequence shown here is derived from an EMBL/GenBank/DDBJ whole genome shotgun (WGS) entry which is preliminary data.</text>
</comment>
<sequence>MIKAEWKAIFSNRKLLVPIIAVLFIPVLYAGMFLWAFWDPYANLKDLPVAIVNSDEGAEINGEKLVAGDDLTDNLIDSKEFNFQSVSKEEAEQGLLDEDYYLLIEIPENFSQHATTLLDETPQKMVITYKANEGYNFLSSQIGESAMNQIRAEVNKEVSSTYAEQLFSSITKLGDGFTEASEGAGKLKDGASEINNGASDLKGYLEQLASSTIELRDGTSTVAEGIQSAANGSKQLNEGLSQLSDGSIQLKDGTVKTATGAEALQNGITEYTAGVAKLNESYQLLSEKEKELLTSLAKLQSSSTTLNESTNQLTQGSSKVTAGIQALSGQLEQISATLPAEQATALKESLKQLESGSSTVTAGLEKLADGTTALSNGTTQVHNGATQLSGAYTQAGQGVAKLNESSAKLVEGTSNLAVGTNTIAEKMKEFTTGVQKAYSGSSNLVSGLDQLAIGSTKLQEGTGTLADSSGELAEGSTKLADGTKELADGTNTLQSSLQGASDEVGEVSANDSTYDMVASPVDVKVEEVNAVPNYGTGFTPYFLSLGLFVGALLISIVFPFVQPAIKPTNGASWFTSKVTVLAVVGIIQSLIVVAIALFALKLETQNVGMFILTAIITSFTFLAMIQLFVSVLSDSGRFVAILVLILQLTTSAGTFPLEMIPQPLQIFNKFLPMTYSVQSFKAAISTGDMSHFWFSSGVLIGFMVVCLALTFGYFMLVFKKRYSRQTAEA</sequence>
<evidence type="ECO:0000313" key="8">
    <source>
        <dbReference type="Proteomes" id="UP000316626"/>
    </source>
</evidence>
<keyword evidence="4 5" id="KW-0472">Membrane</keyword>
<evidence type="ECO:0000256" key="4">
    <source>
        <dbReference type="ARBA" id="ARBA00023136"/>
    </source>
</evidence>
<evidence type="ECO:0000256" key="1">
    <source>
        <dbReference type="ARBA" id="ARBA00004141"/>
    </source>
</evidence>
<evidence type="ECO:0000313" key="7">
    <source>
        <dbReference type="EMBL" id="TQR19033.1"/>
    </source>
</evidence>
<dbReference type="InterPro" id="IPR017500">
    <property type="entry name" value="Phage_infect_YhgE_N"/>
</dbReference>
<accession>A0A544TNK9</accession>
<feature type="transmembrane region" description="Helical" evidence="5">
    <location>
        <begin position="692"/>
        <end position="716"/>
    </location>
</feature>
<evidence type="ECO:0000256" key="5">
    <source>
        <dbReference type="SAM" id="Phobius"/>
    </source>
</evidence>
<name>A0A544TNK9_9BACI</name>